<dbReference type="Pfam" id="PF11172">
    <property type="entry name" value="DUF2959"/>
    <property type="match status" value="1"/>
</dbReference>
<sequence>MRTALALSALLFLAACESVYYSAAEQVGIHKRDILVDRVEQSRDAQEDAQEQFQSALEQFQTVVAFDGGDLEDVYHKLNDEYEDSVKAAAEVSDRIKSVDSVAKALFKEWKNEIDEYQNANFKATSQAKLRETRRRYDAMIASMRQAESRMDPVLAALKDNVLFLKHNLNARAVASLKTEFRGIEQDVAALIADMRKSIAASNAFIDSMQNPAEG</sequence>
<evidence type="ECO:0000313" key="3">
    <source>
        <dbReference type="EMBL" id="MBA6411611.1"/>
    </source>
</evidence>
<accession>A0A7W2TTE7</accession>
<dbReference type="PROSITE" id="PS51257">
    <property type="entry name" value="PROKAR_LIPOPROTEIN"/>
    <property type="match status" value="1"/>
</dbReference>
<organism evidence="3 4">
    <name type="scientific">Sediminihaliea albiluteola</name>
    <dbReference type="NCBI Taxonomy" id="2758564"/>
    <lineage>
        <taxon>Bacteria</taxon>
        <taxon>Pseudomonadati</taxon>
        <taxon>Pseudomonadota</taxon>
        <taxon>Gammaproteobacteria</taxon>
        <taxon>Cellvibrionales</taxon>
        <taxon>Halieaceae</taxon>
        <taxon>Sediminihaliea</taxon>
    </lineage>
</organism>
<gene>
    <name evidence="3" type="ORF">H2508_00565</name>
</gene>
<name>A0A7W2TTE7_9GAMM</name>
<dbReference type="RefSeq" id="WP_182168475.1">
    <property type="nucleotide sequence ID" value="NZ_JACFXU010000010.1"/>
</dbReference>
<keyword evidence="2" id="KW-0732">Signal</keyword>
<feature type="signal peptide" evidence="2">
    <location>
        <begin position="1"/>
        <end position="23"/>
    </location>
</feature>
<comment type="caution">
    <text evidence="3">The sequence shown here is derived from an EMBL/GenBank/DDBJ whole genome shotgun (WGS) entry which is preliminary data.</text>
</comment>
<keyword evidence="1" id="KW-0175">Coiled coil</keyword>
<reference evidence="3 4" key="1">
    <citation type="submission" date="2020-07" db="EMBL/GenBank/DDBJ databases">
        <title>Halieaceae bacterium, F7430, whole genome shotgun sequencing project.</title>
        <authorList>
            <person name="Jiang S."/>
            <person name="Liu Z.W."/>
            <person name="Du Z.J."/>
        </authorList>
    </citation>
    <scope>NUCLEOTIDE SEQUENCE [LARGE SCALE GENOMIC DNA]</scope>
    <source>
        <strain evidence="3 4">F7430</strain>
    </source>
</reference>
<feature type="coiled-coil region" evidence="1">
    <location>
        <begin position="107"/>
        <end position="150"/>
    </location>
</feature>
<feature type="chain" id="PRO_5031255225" evidence="2">
    <location>
        <begin position="24"/>
        <end position="215"/>
    </location>
</feature>
<dbReference type="AlphaFoldDB" id="A0A7W2TTE7"/>
<dbReference type="EMBL" id="JACFXU010000010">
    <property type="protein sequence ID" value="MBA6411611.1"/>
    <property type="molecule type" value="Genomic_DNA"/>
</dbReference>
<evidence type="ECO:0000313" key="4">
    <source>
        <dbReference type="Proteomes" id="UP000539350"/>
    </source>
</evidence>
<protein>
    <submittedName>
        <fullName evidence="3">DUF2959 domain-containing protein</fullName>
    </submittedName>
</protein>
<dbReference type="Proteomes" id="UP000539350">
    <property type="component" value="Unassembled WGS sequence"/>
</dbReference>
<evidence type="ECO:0000256" key="1">
    <source>
        <dbReference type="SAM" id="Coils"/>
    </source>
</evidence>
<evidence type="ECO:0000256" key="2">
    <source>
        <dbReference type="SAM" id="SignalP"/>
    </source>
</evidence>
<proteinExistence type="predicted"/>
<keyword evidence="4" id="KW-1185">Reference proteome</keyword>
<dbReference type="InterPro" id="IPR021342">
    <property type="entry name" value="DUF2959"/>
</dbReference>